<protein>
    <submittedName>
        <fullName evidence="3">Terminase</fullName>
    </submittedName>
</protein>
<dbReference type="InterPro" id="IPR005335">
    <property type="entry name" value="Terminase_ssu"/>
</dbReference>
<sequence length="257" mass="29708">MKKYEEAEQDYLSGLKYKDIADKYDVSISTVKSWKSRYWKSDIVATKEKKVAQKVAKVAKQKPTEKAIDELSDSRLTDKQKSFVLEYLRISNATQAYINVYDVDYKTANVNASRLLVNASIQNEIKCLRKAKLQELGVDAFDLMEDMVIEARADIGDYIDFGRYDVLHVDAEGDVKLDTDDNPEVFHKSWLQFKDKDKLDTKPIKSMRIGKDGPVVELHDRSKARQELLKYLDKSLSDSDDVQVINFDRRTEEDERS</sequence>
<dbReference type="EMBL" id="WIPA01000014">
    <property type="protein sequence ID" value="MQR27309.1"/>
    <property type="molecule type" value="Genomic_DNA"/>
</dbReference>
<dbReference type="PANTHER" id="PTHR41328:SF3">
    <property type="entry name" value="PBSX PHAGE TERMINASE SMALL SUBUNIT"/>
    <property type="match status" value="1"/>
</dbReference>
<keyword evidence="1" id="KW-1188">Viral release from host cell</keyword>
<dbReference type="Gene3D" id="1.10.10.1400">
    <property type="entry name" value="Terminase, small subunit, N-terminal DNA-binding domain, HTH motif"/>
    <property type="match status" value="1"/>
</dbReference>
<dbReference type="InterPro" id="IPR038713">
    <property type="entry name" value="Terminase_Gp1_N_sf"/>
</dbReference>
<dbReference type="Pfam" id="PF13384">
    <property type="entry name" value="HTH_23"/>
    <property type="match status" value="1"/>
</dbReference>
<dbReference type="AlphaFoldDB" id="A0A843Z3P0"/>
<evidence type="ECO:0000313" key="4">
    <source>
        <dbReference type="Proteomes" id="UP000469952"/>
    </source>
</evidence>
<proteinExistence type="predicted"/>
<evidence type="ECO:0000313" key="3">
    <source>
        <dbReference type="EMBL" id="MQR27309.1"/>
    </source>
</evidence>
<dbReference type="Proteomes" id="UP000469952">
    <property type="component" value="Unassembled WGS sequence"/>
</dbReference>
<evidence type="ECO:0000256" key="2">
    <source>
        <dbReference type="ARBA" id="ARBA00023219"/>
    </source>
</evidence>
<dbReference type="InterPro" id="IPR052404">
    <property type="entry name" value="SPP1-like_terminase"/>
</dbReference>
<reference evidence="3 4" key="1">
    <citation type="submission" date="2019-10" db="EMBL/GenBank/DDBJ databases">
        <title>WGS of Leuconostoc mesenteroides.</title>
        <authorList>
            <person name="Melo Bolivar J."/>
            <person name="Marino-Ramirez L."/>
            <person name="Villamil Diaz L.M."/>
        </authorList>
    </citation>
    <scope>NUCLEOTIDE SEQUENCE [LARGE SCALE GENOMIC DNA]</scope>
    <source>
        <strain evidence="3 4">M11</strain>
    </source>
</reference>
<dbReference type="RefSeq" id="WP_153245464.1">
    <property type="nucleotide sequence ID" value="NZ_WIPA01000014.1"/>
</dbReference>
<keyword evidence="2" id="KW-0231">Viral genome packaging</keyword>
<dbReference type="PANTHER" id="PTHR41328">
    <property type="entry name" value="TERMINASE SMALL SUBUNIT-RELATED"/>
    <property type="match status" value="1"/>
</dbReference>
<gene>
    <name evidence="3" type="ORF">GFV13_08555</name>
</gene>
<evidence type="ECO:0000256" key="1">
    <source>
        <dbReference type="ARBA" id="ARBA00022612"/>
    </source>
</evidence>
<dbReference type="Pfam" id="PF03592">
    <property type="entry name" value="Terminase_2"/>
    <property type="match status" value="1"/>
</dbReference>
<name>A0A843Z3P0_LEUME</name>
<accession>A0A843Z3P0</accession>
<dbReference type="GO" id="GO:0051276">
    <property type="term" value="P:chromosome organization"/>
    <property type="evidence" value="ECO:0007669"/>
    <property type="project" value="InterPro"/>
</dbReference>
<comment type="caution">
    <text evidence="3">The sequence shown here is derived from an EMBL/GenBank/DDBJ whole genome shotgun (WGS) entry which is preliminary data.</text>
</comment>
<organism evidence="3 4">
    <name type="scientific">Leuconostoc mesenteroides</name>
    <dbReference type="NCBI Taxonomy" id="1245"/>
    <lineage>
        <taxon>Bacteria</taxon>
        <taxon>Bacillati</taxon>
        <taxon>Bacillota</taxon>
        <taxon>Bacilli</taxon>
        <taxon>Lactobacillales</taxon>
        <taxon>Lactobacillaceae</taxon>
        <taxon>Leuconostoc</taxon>
    </lineage>
</organism>